<dbReference type="Gene3D" id="2.60.40.1080">
    <property type="match status" value="1"/>
</dbReference>
<proteinExistence type="predicted"/>
<dbReference type="InterPro" id="IPR012878">
    <property type="entry name" value="Beta-AFase-like_GH127_cat"/>
</dbReference>
<dbReference type="Gene3D" id="2.60.40.680">
    <property type="match status" value="1"/>
</dbReference>
<organism evidence="3 4">
    <name type="scientific">Paenibacillus planticolens</name>
    <dbReference type="NCBI Taxonomy" id="2654976"/>
    <lineage>
        <taxon>Bacteria</taxon>
        <taxon>Bacillati</taxon>
        <taxon>Bacillota</taxon>
        <taxon>Bacilli</taxon>
        <taxon>Bacillales</taxon>
        <taxon>Paenibacillaceae</taxon>
        <taxon>Paenibacillus</taxon>
    </lineage>
</organism>
<comment type="caution">
    <text evidence="3">The sequence shown here is derived from an EMBL/GenBank/DDBJ whole genome shotgun (WGS) entry which is preliminary data.</text>
</comment>
<dbReference type="PANTHER" id="PTHR31151:SF0">
    <property type="entry name" value="PROLINE-TRNA LIGASE (DUF1680)"/>
    <property type="match status" value="1"/>
</dbReference>
<dbReference type="Pfam" id="PF07944">
    <property type="entry name" value="Beta-AFase-like_GH127_cat"/>
    <property type="match status" value="1"/>
</dbReference>
<dbReference type="InterPro" id="IPR008964">
    <property type="entry name" value="Invasin/intimin_cell_adhesion"/>
</dbReference>
<dbReference type="CDD" id="cd08547">
    <property type="entry name" value="Type_II_cohesin"/>
    <property type="match status" value="1"/>
</dbReference>
<evidence type="ECO:0000259" key="2">
    <source>
        <dbReference type="SMART" id="SM00635"/>
    </source>
</evidence>
<evidence type="ECO:0000256" key="1">
    <source>
        <dbReference type="SAM" id="SignalP"/>
    </source>
</evidence>
<dbReference type="PANTHER" id="PTHR31151">
    <property type="entry name" value="PROLINE-TRNA LIGASE (DUF1680)"/>
    <property type="match status" value="1"/>
</dbReference>
<dbReference type="SUPFAM" id="SSF49373">
    <property type="entry name" value="Invasin/intimin cell-adhesion fragments"/>
    <property type="match status" value="1"/>
</dbReference>
<dbReference type="Pfam" id="PF18998">
    <property type="entry name" value="Flg_new_2"/>
    <property type="match status" value="1"/>
</dbReference>
<protein>
    <recommendedName>
        <fullName evidence="2">BIG2 domain-containing protein</fullName>
    </recommendedName>
</protein>
<gene>
    <name evidence="3" type="ORF">GC097_15945</name>
</gene>
<keyword evidence="1" id="KW-0732">Signal</keyword>
<name>A0ABX1ZN37_9BACL</name>
<dbReference type="Gene3D" id="1.20.1270.90">
    <property type="entry name" value="AF1782-like"/>
    <property type="match status" value="2"/>
</dbReference>
<dbReference type="SMART" id="SM00635">
    <property type="entry name" value="BID_2"/>
    <property type="match status" value="2"/>
</dbReference>
<dbReference type="InterPro" id="IPR003343">
    <property type="entry name" value="Big_2"/>
</dbReference>
<reference evidence="3 4" key="1">
    <citation type="submission" date="2019-10" db="EMBL/GenBank/DDBJ databases">
        <title>Description of Paenibacillus pedi sp. nov.</title>
        <authorList>
            <person name="Carlier A."/>
            <person name="Qi S."/>
        </authorList>
    </citation>
    <scope>NUCLEOTIDE SEQUENCE [LARGE SCALE GENOMIC DNA]</scope>
    <source>
        <strain evidence="3 4">LMG 31457</strain>
    </source>
</reference>
<feature type="domain" description="BIG2" evidence="2">
    <location>
        <begin position="953"/>
        <end position="1038"/>
    </location>
</feature>
<feature type="signal peptide" evidence="1">
    <location>
        <begin position="1"/>
        <end position="29"/>
    </location>
</feature>
<dbReference type="Pfam" id="PF20736">
    <property type="entry name" value="Glyco_hydro127M"/>
    <property type="match status" value="1"/>
</dbReference>
<dbReference type="InterPro" id="IPR044060">
    <property type="entry name" value="Bacterial_rp_domain"/>
</dbReference>
<keyword evidence="4" id="KW-1185">Reference proteome</keyword>
<feature type="chain" id="PRO_5046364658" description="BIG2 domain-containing protein" evidence="1">
    <location>
        <begin position="30"/>
        <end position="1420"/>
    </location>
</feature>
<sequence>MKKKLRITNKLLSPLIAMVMIVTPVQSFAVAAFTETSIQINPVNNLNPIRYTTDGGPGNSKLRDFFRYKTENTFIRPGESVKYNAMVSAVGEAPPVEWSITGGVDGTTISSEGLLTVAATQPAGDITVTATVGSVSTKAKVTVRIVTDAKGYDQSAKWTAKPFNLSEVNLDGDNLWTKNTSITLRYLMQADREERELKQFYMTAGITLLPVAVGTKPAGTPVSALADAVGWDGRGYATNRLMHRALSGHGTGHYMTGISEAYVVTPDVTQKATFLAKMRLMVQELGRIQDHNIATGSYMYGFLSAYNEKQFDSLEENKGSTPTTAETNGQGAWAVYYTQHKIIQGLLDIYKVLKGTEDDATAQRALEIASKMGDWTYLRLSRWTQADRENMWNVYSAGEVGGIGQPLEELFFITGDELYRETATFFEHNNNWNSKGAIGNTNSDGYTTAAGTVTATTRSGDGFYAHFAKGQDGNWLNGKHANTIVPMIISALREYEADTPLDNDRINPVGYTPAPDHYYTIAKNFFDTIYTTRMSPIGGTAHGEIWPSLGNPVTPTWATHLNLGTSTSGSNELCTTVNMMKLASSLFQHEQRAEYMDYYERALINHDMPSLAQNSTGTQNRIDYLRSMSTQATTAYDRYGDGACCDGSSWEAHIRHQDNVYFKTKDGKGLYVNLYLPTTLNWAEKGFKIVQESDYLNEGKSKITVNGSGQLDIMLRVPYWIEKGFEVKVNGEVVVANAARSSYVTISRNWESGDVIDISMPFSARIERSPENTTNTTAALFYGPIMMVQKPGVASRPTISSLNLADLDSSFTKTTGPSNTHSFGNYTAFRLTSGDQNYDPMYTATPSGTATNLTYSANFTVERNNDNVTVTRNVVGNGGGTVSTMSNNRTLSNGQSINRGSIVTFTAKPDEGYKVKQWKLNGLTVGGNTSNVYTPTGINSNVVVTVEFVKDIPVSSIAVTGAGGATAIAALNDTLQMSASVLPAEAENKSVTWSVVNEDGTVTDKATISAGGLLTAVKVGAVKVIATANDGSGVKGETTITITEQQTKVTSATLIGPEAVYQQQQFDLTVGVKSLLSNFTVLHFVLNYDPNLLAFDTVTNTDGSLSLADSALSSLRNHFSVLGSAIKAEKGQILIIMASEGNDNAISTIGGLLTVRAKSKAGVAAGETTVALSNFNVSIAGSDTPVDGVSLSIQIKDVDKAALNDAIIAAQNKHDAAMEGYNIGQYPHGSKTKLQTAIDNAKAVRDNAASTEQEVSDALSALNTALIAFNNSVLTNPGTIDKTALSRAITAAQAKHDAATEGTKVGQYPAAAKAALQEAITGANEVFNSSGATQTQVDSAITSVNTALQTFLTKIITLVPGQTSVTINDLSVISKYYGTISTDANWSEIEAADIFNTGKIDIQVLATVARMILDNWLVEN</sequence>
<dbReference type="InterPro" id="IPR049046">
    <property type="entry name" value="Beta-AFase-like_GH127_middle"/>
</dbReference>
<feature type="domain" description="BIG2" evidence="2">
    <location>
        <begin position="62"/>
        <end position="142"/>
    </location>
</feature>
<dbReference type="SUPFAM" id="SSF49384">
    <property type="entry name" value="Carbohydrate-binding domain"/>
    <property type="match status" value="1"/>
</dbReference>
<evidence type="ECO:0000313" key="4">
    <source>
        <dbReference type="Proteomes" id="UP000618579"/>
    </source>
</evidence>
<dbReference type="Pfam" id="PF02368">
    <property type="entry name" value="Big_2"/>
    <property type="match status" value="1"/>
</dbReference>
<dbReference type="EMBL" id="WHNZ01000036">
    <property type="protein sequence ID" value="NOV01510.1"/>
    <property type="molecule type" value="Genomic_DNA"/>
</dbReference>
<dbReference type="Proteomes" id="UP000618579">
    <property type="component" value="Unassembled WGS sequence"/>
</dbReference>
<dbReference type="Pfam" id="PF07554">
    <property type="entry name" value="FIVAR"/>
    <property type="match status" value="2"/>
</dbReference>
<dbReference type="RefSeq" id="WP_171684342.1">
    <property type="nucleotide sequence ID" value="NZ_WHNZ01000036.1"/>
</dbReference>
<evidence type="ECO:0000313" key="3">
    <source>
        <dbReference type="EMBL" id="NOV01510.1"/>
    </source>
</evidence>
<accession>A0ABX1ZN37</accession>
<dbReference type="InterPro" id="IPR008965">
    <property type="entry name" value="CBM2/CBM3_carb-bd_dom_sf"/>
</dbReference>